<keyword evidence="2" id="KW-1185">Reference proteome</keyword>
<organism evidence="1 2">
    <name type="scientific">Apiospora arundinis</name>
    <dbReference type="NCBI Taxonomy" id="335852"/>
    <lineage>
        <taxon>Eukaryota</taxon>
        <taxon>Fungi</taxon>
        <taxon>Dikarya</taxon>
        <taxon>Ascomycota</taxon>
        <taxon>Pezizomycotina</taxon>
        <taxon>Sordariomycetes</taxon>
        <taxon>Xylariomycetidae</taxon>
        <taxon>Amphisphaeriales</taxon>
        <taxon>Apiosporaceae</taxon>
        <taxon>Apiospora</taxon>
    </lineage>
</organism>
<protein>
    <submittedName>
        <fullName evidence="1">Uncharacterized protein</fullName>
    </submittedName>
</protein>
<comment type="caution">
    <text evidence="1">The sequence shown here is derived from an EMBL/GenBank/DDBJ whole genome shotgun (WGS) entry which is preliminary data.</text>
</comment>
<evidence type="ECO:0000313" key="2">
    <source>
        <dbReference type="Proteomes" id="UP001390339"/>
    </source>
</evidence>
<accession>A0ABR2IXJ8</accession>
<dbReference type="Proteomes" id="UP001390339">
    <property type="component" value="Unassembled WGS sequence"/>
</dbReference>
<sequence length="65" mass="7315">MAGFMSKTLTLTIALDDTKKDSTRASRWNYTIVATARFDLGDGKVPAPYFKPMPFCKDSSKPYYV</sequence>
<evidence type="ECO:0000313" key="1">
    <source>
        <dbReference type="EMBL" id="KAK8869153.1"/>
    </source>
</evidence>
<reference evidence="1 2" key="1">
    <citation type="journal article" date="2024" name="IMA Fungus">
        <title>Apiospora arundinis, a panoply of carbohydrate-active enzymes and secondary metabolites.</title>
        <authorList>
            <person name="Sorensen T."/>
            <person name="Petersen C."/>
            <person name="Muurmann A.T."/>
            <person name="Christiansen J.V."/>
            <person name="Brundto M.L."/>
            <person name="Overgaard C.K."/>
            <person name="Boysen A.T."/>
            <person name="Wollenberg R.D."/>
            <person name="Larsen T.O."/>
            <person name="Sorensen J.L."/>
            <person name="Nielsen K.L."/>
            <person name="Sondergaard T.E."/>
        </authorList>
    </citation>
    <scope>NUCLEOTIDE SEQUENCE [LARGE SCALE GENOMIC DNA]</scope>
    <source>
        <strain evidence="1 2">AAU 773</strain>
    </source>
</reference>
<dbReference type="EMBL" id="JAPCWZ010000004">
    <property type="protein sequence ID" value="KAK8869153.1"/>
    <property type="molecule type" value="Genomic_DNA"/>
</dbReference>
<proteinExistence type="predicted"/>
<name>A0ABR2IXJ8_9PEZI</name>
<gene>
    <name evidence="1" type="ORF">PGQ11_007731</name>
</gene>